<accession>A0ABR6Y2M7</accession>
<organism evidence="1 2">
    <name type="scientific">Winogradskyella echinorum</name>
    <dbReference type="NCBI Taxonomy" id="538189"/>
    <lineage>
        <taxon>Bacteria</taxon>
        <taxon>Pseudomonadati</taxon>
        <taxon>Bacteroidota</taxon>
        <taxon>Flavobacteriia</taxon>
        <taxon>Flavobacteriales</taxon>
        <taxon>Flavobacteriaceae</taxon>
        <taxon>Winogradskyella</taxon>
    </lineage>
</organism>
<name>A0ABR6Y2M7_9FLAO</name>
<keyword evidence="2" id="KW-1185">Reference proteome</keyword>
<dbReference type="RefSeq" id="WP_186846095.1">
    <property type="nucleotide sequence ID" value="NZ_JACOME010000002.1"/>
</dbReference>
<dbReference type="PROSITE" id="PS51257">
    <property type="entry name" value="PROKAR_LIPOPROTEIN"/>
    <property type="match status" value="1"/>
</dbReference>
<protein>
    <submittedName>
        <fullName evidence="1">DUF3124 domain-containing protein</fullName>
    </submittedName>
</protein>
<gene>
    <name evidence="1" type="ORF">H6H04_11470</name>
</gene>
<evidence type="ECO:0000313" key="1">
    <source>
        <dbReference type="EMBL" id="MBC3847002.1"/>
    </source>
</evidence>
<comment type="caution">
    <text evidence="1">The sequence shown here is derived from an EMBL/GenBank/DDBJ whole genome shotgun (WGS) entry which is preliminary data.</text>
</comment>
<evidence type="ECO:0000313" key="2">
    <source>
        <dbReference type="Proteomes" id="UP000607435"/>
    </source>
</evidence>
<dbReference type="InterPro" id="IPR021471">
    <property type="entry name" value="DUF3124"/>
</dbReference>
<dbReference type="EMBL" id="JACOME010000002">
    <property type="protein sequence ID" value="MBC3847002.1"/>
    <property type="molecule type" value="Genomic_DNA"/>
</dbReference>
<dbReference type="Proteomes" id="UP000607435">
    <property type="component" value="Unassembled WGS sequence"/>
</dbReference>
<sequence length="169" mass="18991">MKKIVLLLCIAFSFYGCENNISEDEFERINWNARAADVSGLDSLEVGKSYLSIYSQIYSLSQHKKYNLTAMASLRNTSETDTIYLLKADYHGTHGEIIKQYIEKPVYLLPMETLDIVIEESDVSGGTGSNFIFDWITPKDCSEPIFEAVMSSTVGSQGLSFTTQSKRIN</sequence>
<reference evidence="1 2" key="1">
    <citation type="submission" date="2020-08" db="EMBL/GenBank/DDBJ databases">
        <title>Winogradskyella ouciana sp. nov., isolated from the hadal seawater of the Mariana Trench.</title>
        <authorList>
            <person name="He X."/>
        </authorList>
    </citation>
    <scope>NUCLEOTIDE SEQUENCE [LARGE SCALE GENOMIC DNA]</scope>
    <source>
        <strain evidence="1 2">KCTC 22026</strain>
    </source>
</reference>
<proteinExistence type="predicted"/>
<dbReference type="Pfam" id="PF11322">
    <property type="entry name" value="DUF3124"/>
    <property type="match status" value="1"/>
</dbReference>